<proteinExistence type="predicted"/>
<keyword evidence="2" id="KW-1185">Reference proteome</keyword>
<dbReference type="AlphaFoldDB" id="I4EMV4"/>
<comment type="caution">
    <text evidence="1">The sequence shown here is derived from an EMBL/GenBank/DDBJ whole genome shotgun (WGS) entry which is preliminary data.</text>
</comment>
<dbReference type="RefSeq" id="WP_008481490.1">
    <property type="nucleotide sequence ID" value="NZ_CAGS01000623.1"/>
</dbReference>
<name>I4EMV4_9BACT</name>
<organism evidence="1 2">
    <name type="scientific">Nitrolancea hollandica Lb</name>
    <dbReference type="NCBI Taxonomy" id="1129897"/>
    <lineage>
        <taxon>Bacteria</taxon>
        <taxon>Pseudomonadati</taxon>
        <taxon>Thermomicrobiota</taxon>
        <taxon>Thermomicrobia</taxon>
        <taxon>Sphaerobacterales</taxon>
        <taxon>Sphaerobacterineae</taxon>
        <taxon>Sphaerobacteraceae</taxon>
        <taxon>Nitrolancea</taxon>
    </lineage>
</organism>
<sequence length="160" mass="18275">MDIFRELLEGGQQQKSYEDFVKRYQQGPPAEGYSGQEVMNRYEQVIPNLPSQDFMQAAQQAFAQMSPQEREQFARYVNEQAQQRNINIPQFSGQQNYQQFQNPENLARATTEVHQQEPGLFGQLFGGDKSSMLNNPIAKAALAGITAYAAQQIMKRSEIY</sequence>
<evidence type="ECO:0000313" key="1">
    <source>
        <dbReference type="EMBL" id="CCF86017.1"/>
    </source>
</evidence>
<dbReference type="EMBL" id="CAGS01000623">
    <property type="protein sequence ID" value="CCF86017.1"/>
    <property type="molecule type" value="Genomic_DNA"/>
</dbReference>
<reference evidence="1 2" key="1">
    <citation type="journal article" date="2012" name="ISME J.">
        <title>Nitrification expanded: discovery, physiology and genomics of a nitrite-oxidizing bacterium from the phylum Chloroflexi.</title>
        <authorList>
            <person name="Sorokin D.Y."/>
            <person name="Lucker S."/>
            <person name="Vejmelkova D."/>
            <person name="Kostrikina N.A."/>
            <person name="Kleerebezem R."/>
            <person name="Rijpstra W.I."/>
            <person name="Damste J.S."/>
            <person name="Le Paslier D."/>
            <person name="Muyzer G."/>
            <person name="Wagner M."/>
            <person name="van Loosdrecht M.C."/>
            <person name="Daims H."/>
        </authorList>
    </citation>
    <scope>NUCLEOTIDE SEQUENCE [LARGE SCALE GENOMIC DNA]</scope>
    <source>
        <strain evidence="2">none</strain>
    </source>
</reference>
<evidence type="ECO:0000313" key="2">
    <source>
        <dbReference type="Proteomes" id="UP000004221"/>
    </source>
</evidence>
<gene>
    <name evidence="1" type="ORF">NITHO_660008</name>
</gene>
<dbReference type="Proteomes" id="UP000004221">
    <property type="component" value="Unassembled WGS sequence"/>
</dbReference>
<accession>I4EMV4</accession>
<dbReference type="OrthoDB" id="8230641at2"/>
<protein>
    <submittedName>
        <fullName evidence="1">Uncharacterized protein</fullName>
    </submittedName>
</protein>